<dbReference type="EMBL" id="RLIH01000031">
    <property type="protein sequence ID" value="RVU53820.1"/>
    <property type="molecule type" value="Genomic_DNA"/>
</dbReference>
<keyword evidence="2" id="KW-1185">Reference proteome</keyword>
<accession>A0A437S495</accession>
<dbReference type="Proteomes" id="UP000288812">
    <property type="component" value="Unassembled WGS sequence"/>
</dbReference>
<dbReference type="AlphaFoldDB" id="A0A437S495"/>
<evidence type="ECO:0000313" key="2">
    <source>
        <dbReference type="Proteomes" id="UP000288812"/>
    </source>
</evidence>
<protein>
    <submittedName>
        <fullName evidence="1">Uncharacterized protein</fullName>
    </submittedName>
</protein>
<evidence type="ECO:0000313" key="1">
    <source>
        <dbReference type="EMBL" id="RVU53820.1"/>
    </source>
</evidence>
<comment type="caution">
    <text evidence="1">The sequence shown here is derived from an EMBL/GenBank/DDBJ whole genome shotgun (WGS) entry which is preliminary data.</text>
</comment>
<proteinExistence type="predicted"/>
<gene>
    <name evidence="1" type="ORF">EF514_10595</name>
</gene>
<sequence length="343" mass="40934">MDKDRSKVINIAKPRYNKEFTKQYDYLMVCNDIIGSIITYIERNNFLELEIKMSEEEIREFEKADDFQKWLVDNGFKDAIYNAYYVDIFRNLLFDFHSFFYASLEAISKNKTSLAFTLLRKPFKDILGTLEWIYVDKINFIDCFVNGRAKDLEITKNKAEEISTKISSLRKVSNFFELRFEKEEDISLENYWNNSTHLITTRGKYKTKDGNINFLFLNEEERKDLAKYYYKIVPVIMQYAVELIVELFEDIINAPKATKIMNKLLRYSDYGDATNSKILKRLLEDGILYICKECDQINKITMEDKERLKEHIIECKHCGNILYTFDYNIFEWGSIEEKLNFNM</sequence>
<organism evidence="1 2">
    <name type="scientific">Anaerosphaera multitolerans</name>
    <dbReference type="NCBI Taxonomy" id="2487351"/>
    <lineage>
        <taxon>Bacteria</taxon>
        <taxon>Bacillati</taxon>
        <taxon>Bacillota</taxon>
        <taxon>Tissierellia</taxon>
        <taxon>Tissierellales</taxon>
        <taxon>Peptoniphilaceae</taxon>
        <taxon>Anaerosphaera</taxon>
    </lineage>
</organism>
<name>A0A437S495_9FIRM</name>
<dbReference type="OrthoDB" id="2111564at2"/>
<reference evidence="1 2" key="1">
    <citation type="submission" date="2018-11" db="EMBL/GenBank/DDBJ databases">
        <title>Genome sequencing and assembly of Anaerosphaera sp. nov., GS7-6-2.</title>
        <authorList>
            <person name="Rettenmaier R."/>
            <person name="Liebl W."/>
            <person name="Zverlov V."/>
        </authorList>
    </citation>
    <scope>NUCLEOTIDE SEQUENCE [LARGE SCALE GENOMIC DNA]</scope>
    <source>
        <strain evidence="1 2">GS7-6-2</strain>
    </source>
</reference>
<dbReference type="RefSeq" id="WP_127725416.1">
    <property type="nucleotide sequence ID" value="NZ_RLIH01000031.1"/>
</dbReference>